<dbReference type="AlphaFoldDB" id="A0AAV9PDQ2"/>
<reference evidence="2 3" key="1">
    <citation type="submission" date="2023-08" db="EMBL/GenBank/DDBJ databases">
        <title>Black Yeasts Isolated from many extreme environments.</title>
        <authorList>
            <person name="Coleine C."/>
            <person name="Stajich J.E."/>
            <person name="Selbmann L."/>
        </authorList>
    </citation>
    <scope>NUCLEOTIDE SEQUENCE [LARGE SCALE GENOMIC DNA]</scope>
    <source>
        <strain evidence="2 3">CCFEE 5935</strain>
    </source>
</reference>
<evidence type="ECO:0000256" key="1">
    <source>
        <dbReference type="SAM" id="MobiDB-lite"/>
    </source>
</evidence>
<evidence type="ECO:0000313" key="2">
    <source>
        <dbReference type="EMBL" id="KAK5169877.1"/>
    </source>
</evidence>
<dbReference type="EMBL" id="JAVRRT010000008">
    <property type="protein sequence ID" value="KAK5169877.1"/>
    <property type="molecule type" value="Genomic_DNA"/>
</dbReference>
<protein>
    <submittedName>
        <fullName evidence="2">Uncharacterized protein</fullName>
    </submittedName>
</protein>
<comment type="caution">
    <text evidence="2">The sequence shown here is derived from an EMBL/GenBank/DDBJ whole genome shotgun (WGS) entry which is preliminary data.</text>
</comment>
<dbReference type="RefSeq" id="XP_064659223.1">
    <property type="nucleotide sequence ID" value="XM_064803098.1"/>
</dbReference>
<feature type="compositionally biased region" description="Polar residues" evidence="1">
    <location>
        <begin position="435"/>
        <end position="448"/>
    </location>
</feature>
<dbReference type="GeneID" id="89927196"/>
<name>A0AAV9PDQ2_9PEZI</name>
<evidence type="ECO:0000313" key="3">
    <source>
        <dbReference type="Proteomes" id="UP001337655"/>
    </source>
</evidence>
<feature type="region of interest" description="Disordered" evidence="1">
    <location>
        <begin position="435"/>
        <end position="466"/>
    </location>
</feature>
<dbReference type="Proteomes" id="UP001337655">
    <property type="component" value="Unassembled WGS sequence"/>
</dbReference>
<accession>A0AAV9PDQ2</accession>
<organism evidence="2 3">
    <name type="scientific">Saxophila tyrrhenica</name>
    <dbReference type="NCBI Taxonomy" id="1690608"/>
    <lineage>
        <taxon>Eukaryota</taxon>
        <taxon>Fungi</taxon>
        <taxon>Dikarya</taxon>
        <taxon>Ascomycota</taxon>
        <taxon>Pezizomycotina</taxon>
        <taxon>Dothideomycetes</taxon>
        <taxon>Dothideomycetidae</taxon>
        <taxon>Mycosphaerellales</taxon>
        <taxon>Extremaceae</taxon>
        <taxon>Saxophila</taxon>
    </lineage>
</organism>
<gene>
    <name evidence="2" type="ORF">LTR77_005855</name>
</gene>
<keyword evidence="3" id="KW-1185">Reference proteome</keyword>
<feature type="region of interest" description="Disordered" evidence="1">
    <location>
        <begin position="43"/>
        <end position="64"/>
    </location>
</feature>
<feature type="compositionally biased region" description="Basic and acidic residues" evidence="1">
    <location>
        <begin position="52"/>
        <end position="64"/>
    </location>
</feature>
<sequence>MRSSGVVQSLKSWASKLHPQLPLNAKESQRLLTALTSSFRQQLDQAHPIRSARKEEKPTKKEQAVPNIGHRDLHASSADSADRHLTSILTNPLLAKSYGTTKPIRDYAAAQESFLREPFQDTVTLLEEYQEHGAATVPIAALCLEKYISQLDMLSDPDRAKVVSERQAGARTLRWLWKSGLHDSEAFVDDTRLADVLLPCLVEEDHEDIVWKWLVQDIRLGPQDDSHYDILRKKKLYWYRWKGRLLRSMISAILDQQCRPTKSCDAALDAIFRAESVQANISLVPTMVILKKVFRDRTNPFRYTDCAKFDRFLRMGTAGGGDNIYAVHWMATLKQYHPTQPSGQPYLDMIREMLSEHRSVHDFSDVFLTQMRTTKHDTARREFYTRLLRTAALLEVEGLHSDAKWIASLASEWYPEWDPWTEHNLQRERRSLSNWDSVRTDGRSLSNQEPEESKATHQPVPFPTFV</sequence>
<proteinExistence type="predicted"/>